<dbReference type="EMBL" id="CP073910">
    <property type="protein sequence ID" value="QUT05700.1"/>
    <property type="molecule type" value="Genomic_DNA"/>
</dbReference>
<dbReference type="AlphaFoldDB" id="A0A975K6I1"/>
<organism evidence="3 4">
    <name type="scientific">Sphingobium phenoxybenzoativorans</name>
    <dbReference type="NCBI Taxonomy" id="1592790"/>
    <lineage>
        <taxon>Bacteria</taxon>
        <taxon>Pseudomonadati</taxon>
        <taxon>Pseudomonadota</taxon>
        <taxon>Alphaproteobacteria</taxon>
        <taxon>Sphingomonadales</taxon>
        <taxon>Sphingomonadaceae</taxon>
        <taxon>Sphingobium</taxon>
    </lineage>
</organism>
<protein>
    <submittedName>
        <fullName evidence="3">Uncharacterized protein</fullName>
    </submittedName>
</protein>
<reference evidence="3" key="1">
    <citation type="submission" date="2021-04" db="EMBL/GenBank/DDBJ databases">
        <title>Isolation of p-tert-butylphenol degrading bacteria Sphingobium phenoxybenzoativorans Tas13 from active sludge.</title>
        <authorList>
            <person name="Li Y."/>
        </authorList>
    </citation>
    <scope>NUCLEOTIDE SEQUENCE</scope>
    <source>
        <strain evidence="3">Tas13</strain>
    </source>
</reference>
<evidence type="ECO:0000313" key="4">
    <source>
        <dbReference type="Proteomes" id="UP000681425"/>
    </source>
</evidence>
<accession>A0A975K6I1</accession>
<sequence>MPAQKAIIACHMSDRDLMEAWLLIPTDDVLSAFDHEVADEIGRRAISSGNYPQPQDQASRRRLFRFE</sequence>
<proteinExistence type="predicted"/>
<evidence type="ECO:0000313" key="3">
    <source>
        <dbReference type="EMBL" id="QUT05700.1"/>
    </source>
</evidence>
<evidence type="ECO:0000313" key="2">
    <source>
        <dbReference type="EMBL" id="QUT05125.1"/>
    </source>
</evidence>
<dbReference type="EMBL" id="CP073910">
    <property type="protein sequence ID" value="QUT05125.1"/>
    <property type="molecule type" value="Genomic_DNA"/>
</dbReference>
<evidence type="ECO:0000256" key="1">
    <source>
        <dbReference type="SAM" id="MobiDB-lite"/>
    </source>
</evidence>
<dbReference type="KEGG" id="spph:KFK14_22590"/>
<dbReference type="RefSeq" id="WP_212608815.1">
    <property type="nucleotide sequence ID" value="NZ_CP073910.1"/>
</dbReference>
<dbReference type="KEGG" id="spph:KFK14_19305"/>
<feature type="compositionally biased region" description="Polar residues" evidence="1">
    <location>
        <begin position="47"/>
        <end position="57"/>
    </location>
</feature>
<keyword evidence="4" id="KW-1185">Reference proteome</keyword>
<dbReference type="Proteomes" id="UP000681425">
    <property type="component" value="Chromosome"/>
</dbReference>
<feature type="region of interest" description="Disordered" evidence="1">
    <location>
        <begin position="45"/>
        <end position="67"/>
    </location>
</feature>
<name>A0A975K6I1_9SPHN</name>
<gene>
    <name evidence="2" type="ORF">KFK14_19305</name>
    <name evidence="3" type="ORF">KFK14_22590</name>
</gene>